<keyword evidence="1" id="KW-0472">Membrane</keyword>
<dbReference type="AlphaFoldDB" id="A0A0F9J699"/>
<keyword evidence="1" id="KW-1133">Transmembrane helix</keyword>
<organism evidence="2">
    <name type="scientific">marine sediment metagenome</name>
    <dbReference type="NCBI Taxonomy" id="412755"/>
    <lineage>
        <taxon>unclassified sequences</taxon>
        <taxon>metagenomes</taxon>
        <taxon>ecological metagenomes</taxon>
    </lineage>
</organism>
<evidence type="ECO:0000256" key="1">
    <source>
        <dbReference type="SAM" id="Phobius"/>
    </source>
</evidence>
<reference evidence="2" key="1">
    <citation type="journal article" date="2015" name="Nature">
        <title>Complex archaea that bridge the gap between prokaryotes and eukaryotes.</title>
        <authorList>
            <person name="Spang A."/>
            <person name="Saw J.H."/>
            <person name="Jorgensen S.L."/>
            <person name="Zaremba-Niedzwiedzka K."/>
            <person name="Martijn J."/>
            <person name="Lind A.E."/>
            <person name="van Eijk R."/>
            <person name="Schleper C."/>
            <person name="Guy L."/>
            <person name="Ettema T.J."/>
        </authorList>
    </citation>
    <scope>NUCLEOTIDE SEQUENCE</scope>
</reference>
<protein>
    <submittedName>
        <fullName evidence="2">Uncharacterized protein</fullName>
    </submittedName>
</protein>
<feature type="transmembrane region" description="Helical" evidence="1">
    <location>
        <begin position="75"/>
        <end position="97"/>
    </location>
</feature>
<keyword evidence="1" id="KW-0812">Transmembrane</keyword>
<sequence>MNRRLREALARARRRWRAARKWARPRAKHLREAADRWEAQLAQPLLLLAGWAAITTGVAELFGAGRVVYPIGAGLLAWGLYGYHTLWLTLWIGLVALRKMEREHPEDR</sequence>
<name>A0A0F9J699_9ZZZZ</name>
<proteinExistence type="predicted"/>
<accession>A0A0F9J699</accession>
<gene>
    <name evidence="2" type="ORF">LCGC14_1494970</name>
</gene>
<evidence type="ECO:0000313" key="2">
    <source>
        <dbReference type="EMBL" id="KKM65073.1"/>
    </source>
</evidence>
<dbReference type="EMBL" id="LAZR01010785">
    <property type="protein sequence ID" value="KKM65073.1"/>
    <property type="molecule type" value="Genomic_DNA"/>
</dbReference>
<comment type="caution">
    <text evidence="2">The sequence shown here is derived from an EMBL/GenBank/DDBJ whole genome shotgun (WGS) entry which is preliminary data.</text>
</comment>